<dbReference type="EMBL" id="BAABAT010000042">
    <property type="protein sequence ID" value="GAA4260858.1"/>
    <property type="molecule type" value="Genomic_DNA"/>
</dbReference>
<keyword evidence="2" id="KW-1185">Reference proteome</keyword>
<evidence type="ECO:0000313" key="2">
    <source>
        <dbReference type="Proteomes" id="UP001500620"/>
    </source>
</evidence>
<protein>
    <submittedName>
        <fullName evidence="1">Uncharacterized protein</fullName>
    </submittedName>
</protein>
<reference evidence="2" key="1">
    <citation type="journal article" date="2019" name="Int. J. Syst. Evol. Microbiol.">
        <title>The Global Catalogue of Microorganisms (GCM) 10K type strain sequencing project: providing services to taxonomists for standard genome sequencing and annotation.</title>
        <authorList>
            <consortium name="The Broad Institute Genomics Platform"/>
            <consortium name="The Broad Institute Genome Sequencing Center for Infectious Disease"/>
            <person name="Wu L."/>
            <person name="Ma J."/>
        </authorList>
    </citation>
    <scope>NUCLEOTIDE SEQUENCE [LARGE SCALE GENOMIC DNA]</scope>
    <source>
        <strain evidence="2">JCM 17441</strain>
    </source>
</reference>
<proteinExistence type="predicted"/>
<accession>A0ABP8DP91</accession>
<sequence length="103" mass="10542">MTASRSGHLPVDRLRLYCEVHGDPTAATAPPLPMSSSGRACVGELRGDGRLGSGGGCGLDRGSATGISAAIICSAAAGMLRRADPADKAEVYRQLGLRLTYPT</sequence>
<dbReference type="Proteomes" id="UP001500620">
    <property type="component" value="Unassembled WGS sequence"/>
</dbReference>
<comment type="caution">
    <text evidence="1">The sequence shown here is derived from an EMBL/GenBank/DDBJ whole genome shotgun (WGS) entry which is preliminary data.</text>
</comment>
<gene>
    <name evidence="1" type="ORF">GCM10022255_091210</name>
</gene>
<evidence type="ECO:0000313" key="1">
    <source>
        <dbReference type="EMBL" id="GAA4260858.1"/>
    </source>
</evidence>
<organism evidence="1 2">
    <name type="scientific">Dactylosporangium darangshiense</name>
    <dbReference type="NCBI Taxonomy" id="579108"/>
    <lineage>
        <taxon>Bacteria</taxon>
        <taxon>Bacillati</taxon>
        <taxon>Actinomycetota</taxon>
        <taxon>Actinomycetes</taxon>
        <taxon>Micromonosporales</taxon>
        <taxon>Micromonosporaceae</taxon>
        <taxon>Dactylosporangium</taxon>
    </lineage>
</organism>
<name>A0ABP8DP91_9ACTN</name>